<evidence type="ECO:0000256" key="8">
    <source>
        <dbReference type="RuleBase" id="RU367053"/>
    </source>
</evidence>
<dbReference type="Pfam" id="PF02940">
    <property type="entry name" value="mRNA_triPase"/>
    <property type="match status" value="1"/>
</dbReference>
<dbReference type="OrthoDB" id="272147at2759"/>
<dbReference type="Gene3D" id="3.20.100.10">
    <property type="entry name" value="mRNA triphosphatase Cet1-like"/>
    <property type="match status" value="1"/>
</dbReference>
<dbReference type="PANTHER" id="PTHR28118:SF1">
    <property type="entry name" value="POLYNUCLEOTIDE 5'-TRIPHOSPHATASE CTL1-RELATED"/>
    <property type="match status" value="1"/>
</dbReference>
<evidence type="ECO:0000256" key="1">
    <source>
        <dbReference type="ARBA" id="ARBA00001946"/>
    </source>
</evidence>
<sequence>MITDKKTHRRIAHRTKPSIVQSSNGRLVSNVSGKTFSRFQELLCSKPVNTKIGSLSAVRRAQTYTKDTIYNVKNVPKADRLASWRCSEDLKSKESKSTYIKKIRVKDLLLHYPQSSLDAKVSISIEVPQYEISAFLGNDSVLQRFKERSTYCFDDKMIPLHLDLTKVTTKRNGLSHQFTTREVEVEMNPIFKDTIFANDEEKFDDYMNLFLHTSNLICKAAEPEKQ</sequence>
<dbReference type="EMBL" id="AGVY01000335">
    <property type="protein sequence ID" value="EHN00788.1"/>
    <property type="molecule type" value="Genomic_DNA"/>
</dbReference>
<organism evidence="10 11">
    <name type="scientific">Saccharomyces cerevisiae x Saccharomyces kudriavzevii (strain VIN7)</name>
    <name type="common">Yeast</name>
    <dbReference type="NCBI Taxonomy" id="1095631"/>
    <lineage>
        <taxon>Eukaryota</taxon>
        <taxon>Fungi</taxon>
        <taxon>Dikarya</taxon>
        <taxon>Ascomycota</taxon>
        <taxon>Saccharomycotina</taxon>
        <taxon>Saccharomycetes</taxon>
        <taxon>Saccharomycetales</taxon>
        <taxon>Saccharomycetaceae</taxon>
        <taxon>Saccharomyces</taxon>
    </lineage>
</organism>
<accession>H0GZH4</accession>
<dbReference type="GO" id="GO:0031533">
    <property type="term" value="C:mRNA capping enzyme complex"/>
    <property type="evidence" value="ECO:0007669"/>
    <property type="project" value="UniProtKB-UniRule"/>
</dbReference>
<evidence type="ECO:0000256" key="3">
    <source>
        <dbReference type="ARBA" id="ARBA00006345"/>
    </source>
</evidence>
<dbReference type="InterPro" id="IPR037009">
    <property type="entry name" value="mRNA_triPase_Cet1_sf"/>
</dbReference>
<comment type="subcellular location">
    <subcellularLocation>
        <location evidence="2 8">Nucleus</location>
    </subcellularLocation>
</comment>
<keyword evidence="11" id="KW-1185">Reference proteome</keyword>
<evidence type="ECO:0000259" key="9">
    <source>
        <dbReference type="Pfam" id="PF02940"/>
    </source>
</evidence>
<dbReference type="HOGENOM" id="CLU_075385_0_0_1"/>
<keyword evidence="8" id="KW-0506">mRNA capping</keyword>
<dbReference type="AlphaFoldDB" id="H0GZH4"/>
<dbReference type="CDD" id="cd07470">
    <property type="entry name" value="CYTH-like_mRNA_RTPase"/>
    <property type="match status" value="1"/>
</dbReference>
<comment type="subunit">
    <text evidence="8">Heterodimer. The mRNA-capping enzyme is composed of two separate chains alpha and beta, respectively a mRNA guanylyltransferase and an mRNA 5'-triphosphate monophosphatase.</text>
</comment>
<proteinExistence type="inferred from homology"/>
<evidence type="ECO:0000256" key="5">
    <source>
        <dbReference type="ARBA" id="ARBA00022801"/>
    </source>
</evidence>
<dbReference type="InterPro" id="IPR004206">
    <property type="entry name" value="mRNA_triPase_Cet1"/>
</dbReference>
<evidence type="ECO:0000256" key="4">
    <source>
        <dbReference type="ARBA" id="ARBA00022664"/>
    </source>
</evidence>
<evidence type="ECO:0000313" key="10">
    <source>
        <dbReference type="EMBL" id="EHN00788.1"/>
    </source>
</evidence>
<keyword evidence="4 8" id="KW-0507">mRNA processing</keyword>
<comment type="cofactor">
    <cofactor evidence="1 8">
        <name>Mg(2+)</name>
        <dbReference type="ChEBI" id="CHEBI:18420"/>
    </cofactor>
</comment>
<evidence type="ECO:0000256" key="6">
    <source>
        <dbReference type="ARBA" id="ARBA00023242"/>
    </source>
</evidence>
<protein>
    <recommendedName>
        <fullName evidence="8">mRNA-capping enzyme subunit beta</fullName>
        <ecNumber evidence="8">3.6.1.74</ecNumber>
    </recommendedName>
    <alternativeName>
        <fullName evidence="8">mRNA 5'-phosphatase</fullName>
    </alternativeName>
    <alternativeName>
        <fullName evidence="8">mRNA 5'-triphosphate monophosphatase</fullName>
    </alternativeName>
</protein>
<comment type="similarity">
    <text evidence="3 8">Belongs to the fungal TPase family.</text>
</comment>
<comment type="caution">
    <text evidence="10">The sequence shown here is derived from an EMBL/GenBank/DDBJ whole genome shotgun (WGS) entry which is preliminary data.</text>
</comment>
<feature type="domain" description="mRNA triphosphatase Cet1-like" evidence="9">
    <location>
        <begin position="1"/>
        <end position="187"/>
    </location>
</feature>
<dbReference type="SUPFAM" id="SSF55154">
    <property type="entry name" value="CYTH-like phosphatases"/>
    <property type="match status" value="1"/>
</dbReference>
<evidence type="ECO:0000313" key="11">
    <source>
        <dbReference type="Proteomes" id="UP000009009"/>
    </source>
</evidence>
<dbReference type="PANTHER" id="PTHR28118">
    <property type="entry name" value="POLYNUCLEOTIDE 5'-TRIPHOSPHATASE-RELATED"/>
    <property type="match status" value="1"/>
</dbReference>
<keyword evidence="5 8" id="KW-0378">Hydrolase</keyword>
<dbReference type="InterPro" id="IPR040343">
    <property type="entry name" value="Cet1/Ctl1"/>
</dbReference>
<reference evidence="10 11" key="1">
    <citation type="journal article" date="2012" name="FEMS Yeast Res.">
        <title>The genome sequence of the wine yeast VIN7 reveals an allotriploid hybrid genome with Saccharomyces cerevisiae and Saccharomyces kudriavzevii origins.</title>
        <authorList>
            <person name="Borneman A.R."/>
            <person name="Desany B.A."/>
            <person name="Riches D."/>
            <person name="Affourtit J.P."/>
            <person name="Forgan A.H."/>
            <person name="Pretorius I.S."/>
            <person name="Egholm M."/>
            <person name="Chambers P.J."/>
        </authorList>
    </citation>
    <scope>NUCLEOTIDE SEQUENCE [LARGE SCALE GENOMIC DNA]</scope>
    <source>
        <strain evidence="10 11">VIN7</strain>
    </source>
</reference>
<dbReference type="EC" id="3.6.1.74" evidence="8"/>
<comment type="catalytic activity">
    <reaction evidence="7">
        <text>a 5'-end triphospho-ribonucleoside in mRNA + H2O = a 5'-end diphospho-ribonucleoside in mRNA + phosphate + H(+)</text>
        <dbReference type="Rhea" id="RHEA:67004"/>
        <dbReference type="Rhea" id="RHEA-COMP:17164"/>
        <dbReference type="Rhea" id="RHEA-COMP:17165"/>
        <dbReference type="ChEBI" id="CHEBI:15377"/>
        <dbReference type="ChEBI" id="CHEBI:15378"/>
        <dbReference type="ChEBI" id="CHEBI:43474"/>
        <dbReference type="ChEBI" id="CHEBI:167616"/>
        <dbReference type="ChEBI" id="CHEBI:167618"/>
        <dbReference type="EC" id="3.6.1.74"/>
    </reaction>
    <physiologicalReaction direction="left-to-right" evidence="7">
        <dbReference type="Rhea" id="RHEA:67005"/>
    </physiologicalReaction>
</comment>
<dbReference type="GO" id="GO:0140818">
    <property type="term" value="F:mRNA 5'-triphosphate monophosphatase activity"/>
    <property type="evidence" value="ECO:0007669"/>
    <property type="project" value="UniProtKB-EC"/>
</dbReference>
<evidence type="ECO:0000256" key="2">
    <source>
        <dbReference type="ARBA" id="ARBA00004123"/>
    </source>
</evidence>
<dbReference type="InterPro" id="IPR033469">
    <property type="entry name" value="CYTH-like_dom_sf"/>
</dbReference>
<dbReference type="PhylomeDB" id="H0GZH4"/>
<dbReference type="GO" id="GO:0006370">
    <property type="term" value="P:7-methylguanosine mRNA capping"/>
    <property type="evidence" value="ECO:0007669"/>
    <property type="project" value="UniProtKB-UniRule"/>
</dbReference>
<dbReference type="Proteomes" id="UP000009009">
    <property type="component" value="Unassembled WGS sequence"/>
</dbReference>
<name>H0GZH4_SACCK</name>
<dbReference type="GO" id="GO:0004651">
    <property type="term" value="F:polynucleotide 5'-phosphatase activity"/>
    <property type="evidence" value="ECO:0007669"/>
    <property type="project" value="UniProtKB-UniRule"/>
</dbReference>
<gene>
    <name evidence="10" type="ORF">VIN7_9233</name>
</gene>
<keyword evidence="6 8" id="KW-0539">Nucleus</keyword>
<comment type="function">
    <text evidence="8">First step of mRNA capping. Converts the 5'-triphosphate end of a nascent mRNA chain into a diphosphate end.</text>
</comment>
<evidence type="ECO:0000256" key="7">
    <source>
        <dbReference type="ARBA" id="ARBA00047740"/>
    </source>
</evidence>